<keyword evidence="9" id="KW-0407">Ion channel</keyword>
<dbReference type="PANTHER" id="PTHR45651">
    <property type="entry name" value="CYCLIC NUCLEOTIDE-GATED ION CHANNEL 15-RELATED-RELATED"/>
    <property type="match status" value="1"/>
</dbReference>
<dbReference type="SUPFAM" id="SSF51206">
    <property type="entry name" value="cAMP-binding domain-like"/>
    <property type="match status" value="1"/>
</dbReference>
<comment type="similarity">
    <text evidence="2">Belongs to the cyclic nucleotide-gated cation channel (TC 1.A.1.5) family.</text>
</comment>
<dbReference type="OrthoDB" id="421226at2759"/>
<dbReference type="GO" id="GO:0034220">
    <property type="term" value="P:monoatomic ion transmembrane transport"/>
    <property type="evidence" value="ECO:0007669"/>
    <property type="project" value="UniProtKB-KW"/>
</dbReference>
<sequence>MNHFDKDEILILSETHVQRSHEPQDSTFRRNISRTRSASISIPMASLEPYERQPNLVRTTRKTPISQMSGPLYATAATGNPFQNTMIVTENFSTFDGMDKNEHLLRSGQLGMCNDPYFTTCPTHFKVPQQRKPRASTIFDPKFHNSLYGDTKGYGRKLFSFCSSCIPGVMNPHAKVVQQWNKFLAIFCIVAIYVDPLFFFLFYVNKDNKCIRIDMPMATTLVVLRSITDVVYLLNILFQFRLAYVSPESRGAGAGDLVYHPKKIAANYFKSYLFFDVFVVLPLPQIMILIVLPNSLGSSQAIYAKNLLSLVIFVQLIAKLFRFLPWVIGRSSTRIIYESAWANLAVGLLVFLLSAHVVGSCWYLFGLERVNQCLQHACHLAKLPGCMNLIDCNSRWWNISATWSDDKGADACLNSTSGAINYGIYANAVQLTIETTVAKKYMYAVFWGFQQIITLAGNQTPSNSSWEILFTMSIMVLGLLYLAHLIGTIQTSNQSLAQRKVEMQLRGRDVEQWMSHRRLPEDLKRRVRQAEQYSWAATRGVSEKMVLENLPEDLQTDIRRHLFKFVKNIRFFSLMDEDEPILDAIRERLVQTTYIEGSIVFSQGGLIQKMVFIVRGKMESIGKDEIPVLLSEGDASGEELLTWYLEQSAKSKDGKKVKIRGHGLTSDRTVKCLTNVEAFSLDAKDIEEVTTLFSRFLRSPHVQQVIRYQSPYWRSLAANRIQVAWSNRKKRLSQANTTQNNYQTSWHESPYGKSDRPNRIQIAWRNRKKRLRRANTTQ</sequence>
<name>A0A072UB15_MEDTR</name>
<dbReference type="GO" id="GO:0016020">
    <property type="term" value="C:membrane"/>
    <property type="evidence" value="ECO:0007669"/>
    <property type="project" value="UniProtKB-SubCell"/>
</dbReference>
<evidence type="ECO:0000256" key="4">
    <source>
        <dbReference type="ARBA" id="ARBA00022692"/>
    </source>
</evidence>
<evidence type="ECO:0000256" key="1">
    <source>
        <dbReference type="ARBA" id="ARBA00004141"/>
    </source>
</evidence>
<dbReference type="InterPro" id="IPR005821">
    <property type="entry name" value="Ion_trans_dom"/>
</dbReference>
<dbReference type="ExpressionAtlas" id="A0A072UB15">
    <property type="expression patterns" value="differential"/>
</dbReference>
<evidence type="ECO:0000256" key="11">
    <source>
        <dbReference type="SAM" id="Phobius"/>
    </source>
</evidence>
<evidence type="ECO:0000313" key="15">
    <source>
        <dbReference type="EnsemblPlants" id="KEH26827"/>
    </source>
</evidence>
<dbReference type="STRING" id="3880.A0A072UB15"/>
<protein>
    <submittedName>
        <fullName evidence="13">Cyclic nucleotide gated channel protein</fullName>
    </submittedName>
    <submittedName>
        <fullName evidence="14">Putative Ion transport domain, predicted ion channel, cNMP-binding protein</fullName>
    </submittedName>
</protein>
<evidence type="ECO:0000313" key="16">
    <source>
        <dbReference type="Proteomes" id="UP000002051"/>
    </source>
</evidence>
<feature type="domain" description="Cyclic nucleotide-binding" evidence="12">
    <location>
        <begin position="573"/>
        <end position="649"/>
    </location>
</feature>
<feature type="transmembrane region" description="Helical" evidence="11">
    <location>
        <begin position="468"/>
        <end position="489"/>
    </location>
</feature>
<keyword evidence="7 11" id="KW-0472">Membrane</keyword>
<proteinExistence type="inferred from homology"/>
<dbReference type="InterPro" id="IPR014710">
    <property type="entry name" value="RmlC-like_jellyroll"/>
</dbReference>
<evidence type="ECO:0000256" key="7">
    <source>
        <dbReference type="ARBA" id="ARBA00023136"/>
    </source>
</evidence>
<dbReference type="InterPro" id="IPR018490">
    <property type="entry name" value="cNMP-bd_dom_sf"/>
</dbReference>
<feature type="transmembrane region" description="Helical" evidence="11">
    <location>
        <begin position="183"/>
        <end position="204"/>
    </location>
</feature>
<dbReference type="SUPFAM" id="SSF81324">
    <property type="entry name" value="Voltage-gated potassium channels"/>
    <property type="match status" value="1"/>
</dbReference>
<feature type="compositionally biased region" description="Polar residues" evidence="10">
    <location>
        <begin position="733"/>
        <end position="747"/>
    </location>
</feature>
<dbReference type="Proteomes" id="UP000265566">
    <property type="component" value="Chromosome 6"/>
</dbReference>
<organism evidence="13 16">
    <name type="scientific">Medicago truncatula</name>
    <name type="common">Barrel medic</name>
    <name type="synonym">Medicago tribuloides</name>
    <dbReference type="NCBI Taxonomy" id="3880"/>
    <lineage>
        <taxon>Eukaryota</taxon>
        <taxon>Viridiplantae</taxon>
        <taxon>Streptophyta</taxon>
        <taxon>Embryophyta</taxon>
        <taxon>Tracheophyta</taxon>
        <taxon>Spermatophyta</taxon>
        <taxon>Magnoliopsida</taxon>
        <taxon>eudicotyledons</taxon>
        <taxon>Gunneridae</taxon>
        <taxon>Pentapetalae</taxon>
        <taxon>rosids</taxon>
        <taxon>fabids</taxon>
        <taxon>Fabales</taxon>
        <taxon>Fabaceae</taxon>
        <taxon>Papilionoideae</taxon>
        <taxon>50 kb inversion clade</taxon>
        <taxon>NPAAA clade</taxon>
        <taxon>Hologalegina</taxon>
        <taxon>IRL clade</taxon>
        <taxon>Trifolieae</taxon>
        <taxon>Medicago</taxon>
    </lineage>
</organism>
<evidence type="ECO:0000256" key="5">
    <source>
        <dbReference type="ARBA" id="ARBA00022989"/>
    </source>
</evidence>
<dbReference type="PANTHER" id="PTHR45651:SF38">
    <property type="entry name" value="CYCLIC NUCLEOTIDE-GATED CATION CHANNEL PROTEIN"/>
    <property type="match status" value="1"/>
</dbReference>
<dbReference type="EMBL" id="PSQE01000006">
    <property type="protein sequence ID" value="RHN52458.1"/>
    <property type="molecule type" value="Genomic_DNA"/>
</dbReference>
<reference evidence="17" key="4">
    <citation type="journal article" date="2018" name="Nat. Plants">
        <title>Whole-genome landscape of Medicago truncatula symbiotic genes.</title>
        <authorList>
            <person name="Pecrix Y."/>
            <person name="Staton S.E."/>
            <person name="Sallet E."/>
            <person name="Lelandais-Briere C."/>
            <person name="Moreau S."/>
            <person name="Carrere S."/>
            <person name="Blein T."/>
            <person name="Jardinaud M.F."/>
            <person name="Latrasse D."/>
            <person name="Zouine M."/>
            <person name="Zahm M."/>
            <person name="Kreplak J."/>
            <person name="Mayjonade B."/>
            <person name="Satge C."/>
            <person name="Perez M."/>
            <person name="Cauet S."/>
            <person name="Marande W."/>
            <person name="Chantry-Darmon C."/>
            <person name="Lopez-Roques C."/>
            <person name="Bouchez O."/>
            <person name="Berard A."/>
            <person name="Debelle F."/>
            <person name="Munos S."/>
            <person name="Bendahmane A."/>
            <person name="Berges H."/>
            <person name="Niebel A."/>
            <person name="Buitink J."/>
            <person name="Frugier F."/>
            <person name="Benhamed M."/>
            <person name="Crespi M."/>
            <person name="Gouzy J."/>
            <person name="Gamas P."/>
        </authorList>
    </citation>
    <scope>NUCLEOTIDE SEQUENCE [LARGE SCALE GENOMIC DNA]</scope>
    <source>
        <strain evidence="17">cv. Jemalong A17</strain>
    </source>
</reference>
<dbReference type="KEGG" id="mtr:25496702"/>
<reference evidence="13 16" key="2">
    <citation type="journal article" date="2014" name="BMC Genomics">
        <title>An improved genome release (version Mt4.0) for the model legume Medicago truncatula.</title>
        <authorList>
            <person name="Tang H."/>
            <person name="Krishnakumar V."/>
            <person name="Bidwell S."/>
            <person name="Rosen B."/>
            <person name="Chan A."/>
            <person name="Zhou S."/>
            <person name="Gentzbittel L."/>
            <person name="Childs K.L."/>
            <person name="Yandell M."/>
            <person name="Gundlach H."/>
            <person name="Mayer K.F."/>
            <person name="Schwartz D.C."/>
            <person name="Town C.D."/>
        </authorList>
    </citation>
    <scope>GENOME REANNOTATION</scope>
    <source>
        <strain evidence="13">A17</strain>
        <strain evidence="15 16">cv. Jemalong A17</strain>
    </source>
</reference>
<evidence type="ECO:0000256" key="8">
    <source>
        <dbReference type="ARBA" id="ARBA00023286"/>
    </source>
</evidence>
<evidence type="ECO:0000256" key="9">
    <source>
        <dbReference type="ARBA" id="ARBA00023303"/>
    </source>
</evidence>
<evidence type="ECO:0000256" key="10">
    <source>
        <dbReference type="SAM" id="MobiDB-lite"/>
    </source>
</evidence>
<accession>A0A072UB15</accession>
<dbReference type="Gene3D" id="1.10.287.70">
    <property type="match status" value="1"/>
</dbReference>
<dbReference type="Gene3D" id="2.60.120.10">
    <property type="entry name" value="Jelly Rolls"/>
    <property type="match status" value="1"/>
</dbReference>
<evidence type="ECO:0000313" key="14">
    <source>
        <dbReference type="EMBL" id="RHN52458.1"/>
    </source>
</evidence>
<dbReference type="InterPro" id="IPR000595">
    <property type="entry name" value="cNMP-bd_dom"/>
</dbReference>
<keyword evidence="16" id="KW-1185">Reference proteome</keyword>
<keyword evidence="8" id="KW-1071">Ligand-gated ion channel</keyword>
<dbReference type="CDD" id="cd00038">
    <property type="entry name" value="CAP_ED"/>
    <property type="match status" value="1"/>
</dbReference>
<keyword evidence="6" id="KW-0406">Ion transport</keyword>
<reference evidence="13 16" key="1">
    <citation type="journal article" date="2011" name="Nature">
        <title>The Medicago genome provides insight into the evolution of rhizobial symbioses.</title>
        <authorList>
            <person name="Young N.D."/>
            <person name="Debelle F."/>
            <person name="Oldroyd G.E."/>
            <person name="Geurts R."/>
            <person name="Cannon S.B."/>
            <person name="Udvardi M.K."/>
            <person name="Benedito V.A."/>
            <person name="Mayer K.F."/>
            <person name="Gouzy J."/>
            <person name="Schoof H."/>
            <person name="Van de Peer Y."/>
            <person name="Proost S."/>
            <person name="Cook D.R."/>
            <person name="Meyers B.C."/>
            <person name="Spannagl M."/>
            <person name="Cheung F."/>
            <person name="De Mita S."/>
            <person name="Krishnakumar V."/>
            <person name="Gundlach H."/>
            <person name="Zhou S."/>
            <person name="Mudge J."/>
            <person name="Bharti A.K."/>
            <person name="Murray J.D."/>
            <person name="Naoumkina M.A."/>
            <person name="Rosen B."/>
            <person name="Silverstein K.A."/>
            <person name="Tang H."/>
            <person name="Rombauts S."/>
            <person name="Zhao P.X."/>
            <person name="Zhou P."/>
            <person name="Barbe V."/>
            <person name="Bardou P."/>
            <person name="Bechner M."/>
            <person name="Bellec A."/>
            <person name="Berger A."/>
            <person name="Berges H."/>
            <person name="Bidwell S."/>
            <person name="Bisseling T."/>
            <person name="Choisne N."/>
            <person name="Couloux A."/>
            <person name="Denny R."/>
            <person name="Deshpande S."/>
            <person name="Dai X."/>
            <person name="Doyle J.J."/>
            <person name="Dudez A.M."/>
            <person name="Farmer A.D."/>
            <person name="Fouteau S."/>
            <person name="Franken C."/>
            <person name="Gibelin C."/>
            <person name="Gish J."/>
            <person name="Goldstein S."/>
            <person name="Gonzalez A.J."/>
            <person name="Green P.J."/>
            <person name="Hallab A."/>
            <person name="Hartog M."/>
            <person name="Hua A."/>
            <person name="Humphray S.J."/>
            <person name="Jeong D.H."/>
            <person name="Jing Y."/>
            <person name="Jocker A."/>
            <person name="Kenton S.M."/>
            <person name="Kim D.J."/>
            <person name="Klee K."/>
            <person name="Lai H."/>
            <person name="Lang C."/>
            <person name="Lin S."/>
            <person name="Macmil S.L."/>
            <person name="Magdelenat G."/>
            <person name="Matthews L."/>
            <person name="McCorrison J."/>
            <person name="Monaghan E.L."/>
            <person name="Mun J.H."/>
            <person name="Najar F.Z."/>
            <person name="Nicholson C."/>
            <person name="Noirot C."/>
            <person name="O'Bleness M."/>
            <person name="Paule C.R."/>
            <person name="Poulain J."/>
            <person name="Prion F."/>
            <person name="Qin B."/>
            <person name="Qu C."/>
            <person name="Retzel E.F."/>
            <person name="Riddle C."/>
            <person name="Sallet E."/>
            <person name="Samain S."/>
            <person name="Samson N."/>
            <person name="Sanders I."/>
            <person name="Saurat O."/>
            <person name="Scarpelli C."/>
            <person name="Schiex T."/>
            <person name="Segurens B."/>
            <person name="Severin A.J."/>
            <person name="Sherrier D.J."/>
            <person name="Shi R."/>
            <person name="Sims S."/>
            <person name="Singer S.R."/>
            <person name="Sinharoy S."/>
            <person name="Sterck L."/>
            <person name="Viollet A."/>
            <person name="Wang B.B."/>
            <person name="Wang K."/>
            <person name="Wang M."/>
            <person name="Wang X."/>
            <person name="Warfsmann J."/>
            <person name="Weissenbach J."/>
            <person name="White D.D."/>
            <person name="White J.D."/>
            <person name="Wiley G.B."/>
            <person name="Wincker P."/>
            <person name="Xing Y."/>
            <person name="Yang L."/>
            <person name="Yao Z."/>
            <person name="Ying F."/>
            <person name="Zhai J."/>
            <person name="Zhou L."/>
            <person name="Zuber A."/>
            <person name="Denarie J."/>
            <person name="Dixon R.A."/>
            <person name="May G.D."/>
            <person name="Schwartz D.C."/>
            <person name="Rogers J."/>
            <person name="Quetier F."/>
            <person name="Town C.D."/>
            <person name="Roe B.A."/>
        </authorList>
    </citation>
    <scope>NUCLEOTIDE SEQUENCE [LARGE SCALE GENOMIC DNA]</scope>
    <source>
        <strain evidence="13">A17</strain>
        <strain evidence="15 16">cv. Jemalong A17</strain>
    </source>
</reference>
<evidence type="ECO:0000259" key="12">
    <source>
        <dbReference type="PROSITE" id="PS50042"/>
    </source>
</evidence>
<evidence type="ECO:0000313" key="17">
    <source>
        <dbReference type="Proteomes" id="UP000265566"/>
    </source>
</evidence>
<gene>
    <name evidence="15" type="primary">25496702</name>
    <name evidence="13" type="ordered locus">MTR_6g075440</name>
    <name evidence="14" type="ORF">MtrunA17_Chr6g0480781</name>
</gene>
<reference evidence="14" key="5">
    <citation type="journal article" date="2018" name="Nat. Plants">
        <title>Whole-genome landscape of Medicago truncatula symbiotic genes.</title>
        <authorList>
            <person name="Pecrix Y."/>
            <person name="Gamas P."/>
            <person name="Carrere S."/>
        </authorList>
    </citation>
    <scope>NUCLEOTIDE SEQUENCE</scope>
    <source>
        <tissue evidence="14">Leaves</tissue>
    </source>
</reference>
<evidence type="ECO:0000313" key="13">
    <source>
        <dbReference type="EMBL" id="KEH26827.1"/>
    </source>
</evidence>
<dbReference type="Pfam" id="PF00520">
    <property type="entry name" value="Ion_trans"/>
    <property type="match status" value="1"/>
</dbReference>
<keyword evidence="4 11" id="KW-0812">Transmembrane</keyword>
<feature type="region of interest" description="Disordered" evidence="10">
    <location>
        <begin position="732"/>
        <end position="758"/>
    </location>
</feature>
<feature type="transmembrane region" description="Helical" evidence="11">
    <location>
        <begin position="340"/>
        <end position="365"/>
    </location>
</feature>
<keyword evidence="5 11" id="KW-1133">Transmembrane helix</keyword>
<dbReference type="Gene3D" id="1.10.287.630">
    <property type="entry name" value="Helix hairpin bin"/>
    <property type="match status" value="1"/>
</dbReference>
<dbReference type="PROSITE" id="PS50042">
    <property type="entry name" value="CNMP_BINDING_3"/>
    <property type="match status" value="1"/>
</dbReference>
<reference evidence="15" key="3">
    <citation type="submission" date="2015-04" db="UniProtKB">
        <authorList>
            <consortium name="EnsemblPlants"/>
        </authorList>
    </citation>
    <scope>IDENTIFICATION</scope>
    <source>
        <strain evidence="15">cv. Jemalong A17</strain>
    </source>
</reference>
<dbReference type="EnsemblPlants" id="KEH26827">
    <property type="protein sequence ID" value="KEH26827"/>
    <property type="gene ID" value="MTR_6g075440"/>
</dbReference>
<dbReference type="AlphaFoldDB" id="A0A072UB15"/>
<feature type="transmembrane region" description="Helical" evidence="11">
    <location>
        <begin position="272"/>
        <end position="292"/>
    </location>
</feature>
<feature type="transmembrane region" description="Helical" evidence="11">
    <location>
        <begin position="216"/>
        <end position="238"/>
    </location>
</feature>
<comment type="subcellular location">
    <subcellularLocation>
        <location evidence="1">Membrane</location>
        <topology evidence="1">Multi-pass membrane protein</topology>
    </subcellularLocation>
</comment>
<evidence type="ECO:0000256" key="3">
    <source>
        <dbReference type="ARBA" id="ARBA00022448"/>
    </source>
</evidence>
<evidence type="ECO:0000256" key="2">
    <source>
        <dbReference type="ARBA" id="ARBA00010486"/>
    </source>
</evidence>
<dbReference type="EMBL" id="CM001222">
    <property type="protein sequence ID" value="KEH26827.1"/>
    <property type="molecule type" value="Genomic_DNA"/>
</dbReference>
<dbReference type="Gramene" id="rna37141">
    <property type="protein sequence ID" value="RHN52458.1"/>
    <property type="gene ID" value="gene37141"/>
</dbReference>
<keyword evidence="3" id="KW-0813">Transport</keyword>
<evidence type="ECO:0000256" key="6">
    <source>
        <dbReference type="ARBA" id="ARBA00023065"/>
    </source>
</evidence>
<dbReference type="Proteomes" id="UP000002051">
    <property type="component" value="Chromosome 6"/>
</dbReference>
<feature type="transmembrane region" description="Helical" evidence="11">
    <location>
        <begin position="307"/>
        <end position="328"/>
    </location>
</feature>
<dbReference type="eggNOG" id="KOG0498">
    <property type="taxonomic scope" value="Eukaryota"/>
</dbReference>